<dbReference type="AlphaFoldDB" id="A0AAF0JIP2"/>
<dbReference type="GO" id="GO:0008240">
    <property type="term" value="F:tripeptidyl-peptidase activity"/>
    <property type="evidence" value="ECO:0007669"/>
    <property type="project" value="UniProtKB-EC"/>
</dbReference>
<dbReference type="Gene3D" id="3.40.50.200">
    <property type="entry name" value="Peptidase S8/S53 domain"/>
    <property type="match status" value="2"/>
</dbReference>
<dbReference type="SUPFAM" id="SSF52743">
    <property type="entry name" value="Subtilisin-like"/>
    <property type="match status" value="1"/>
</dbReference>
<evidence type="ECO:0000256" key="2">
    <source>
        <dbReference type="ARBA" id="ARBA00011073"/>
    </source>
</evidence>
<dbReference type="PROSITE" id="PS00137">
    <property type="entry name" value="SUBTILASE_HIS"/>
    <property type="match status" value="1"/>
</dbReference>
<dbReference type="InterPro" id="IPR050131">
    <property type="entry name" value="Peptidase_S8_subtilisin-like"/>
</dbReference>
<dbReference type="EC" id="3.4.14.10" evidence="3"/>
<dbReference type="InterPro" id="IPR022229">
    <property type="entry name" value="TPPII_Ig-like-2"/>
</dbReference>
<dbReference type="InterPro" id="IPR046939">
    <property type="entry name" value="TPPII_C_sf"/>
</dbReference>
<dbReference type="GO" id="GO:0004252">
    <property type="term" value="F:serine-type endopeptidase activity"/>
    <property type="evidence" value="ECO:0007669"/>
    <property type="project" value="UniProtKB-UniRule"/>
</dbReference>
<comment type="catalytic activity">
    <reaction evidence="1">
        <text>Release of an N-terminal tripeptide from a polypeptide.</text>
        <dbReference type="EC" id="3.4.14.10"/>
    </reaction>
</comment>
<sequence>MSSESNTAVPKPSFPVQGLLPKKASGADAFLKRFPEYDGRNVRVAVLDTGVDPAAVGLDGPNKVVDVIDCSGAGDISLKQVEAKPTKDNSGLALVSPTTKRTLIVSPEWKNPTGIWKVGTKPAYDLWPTELISRRKKQRRAAFDLTHAAVVQKVQHELEQLSDTQKERKEELRTRLELLRDLQKAWKDAGPLLETVVFHDGNDWRAVVGGGEGESADSSHGEPASVRADRLDLRSLKPMTDYRKERQWAYFGPMDLLTYTVNILDDGNLLSLVTLSGTHGTHVAGIIAAQSDEQETNGVAPGAEIVSLRIGDSRLASMEQGQALLRAAQAIIDTRCDVANMSFGEDGALGVEDRGAFAQALRTIIDQHDVCFVSSAGNDGPALSTVGQPGGTTSGVLSVGAYVTEGEMQKAEYALVESGVKSSVTTWSSRGPAFDGDRGVSIYAPGAAITCICRYALQSKQLMNGTSMSSPNAAGAVALLVSALKAQGRRASPARIFAALRETGDDVNDALDVRFMNVVKAYEYLEVHAEEDYADLRFAVQVTPAGMVPGKSDDLRGIYLREAPETYRLNQFQVNAKPQFRQEETEQAFSLELRTRLEATQPWIEVPEFLVLGSNGRSFEVRVAAHTLEPGLHVGWVKAYNTNALGTKVFEVPVVVAKPHLLQSPAFEYPVIHLGAGAIHREFIQVPNGATWAEIRICGRNYDVKNTSARFWLHMLQLVPQARRSKIEHAFVLNLNENESVVKRIGVEHLRTIEVCAAQFWASKAGFDLEMHIEFHGLDTGASLSEPISLVGGIGLQRVNVTSRLRIEDCKPSATLDTRRTFVRPTKSTVSPLLLQRDRMPSGRQLNELVLEFPLSFKEESNSVTFQLPISHHVYDNSVTLLTQLVDQYKQCIAYGDVYPKELSLERGDYTLYAQILHEDNNVLEPLRSLPLAVDEKLSKPKEISLDIYPNHVAAYGASKLDSTPAKMDLVKLHPGQRRVLCIDANLEGDRLPQAAKLGDLLLGTLALNEHDKHPLRVVMPPAPVPTKSTDSSEETKPKLATLLAELVPKLQGEEQKAFAAKLVTKHPDDLDVLLAQLQMLDVESKDEAEQILAAANSILQKLDANTLLLWRGEKHVPTNEQSTEQKALAKQRESKILAYETALVYRAKAYLLLNNNEAFDDAIQEARRFLSESGTESKAQTLHTNLLIQWHMRHERLGTATRLLKKQLEDMGRGTSETRDALQRARQLQLDLFAQLGWDIWHHNHLRWIWLSSNEQRAPF</sequence>
<dbReference type="Pfam" id="PF21316">
    <property type="entry name" value="TPPII_GBD"/>
    <property type="match status" value="1"/>
</dbReference>
<evidence type="ECO:0000256" key="4">
    <source>
        <dbReference type="ARBA" id="ARBA00022438"/>
    </source>
</evidence>
<dbReference type="Pfam" id="PF00082">
    <property type="entry name" value="Peptidase_S8"/>
    <property type="match status" value="1"/>
</dbReference>
<feature type="active site" description="Charge relay system" evidence="8">
    <location>
        <position position="467"/>
    </location>
</feature>
<dbReference type="PROSITE" id="PS51892">
    <property type="entry name" value="SUBTILASE"/>
    <property type="match status" value="1"/>
</dbReference>
<dbReference type="Pfam" id="PF21223">
    <property type="entry name" value="TPPII_Ig-like-1"/>
    <property type="match status" value="1"/>
</dbReference>
<dbReference type="PRINTS" id="PR00723">
    <property type="entry name" value="SUBTILISIN"/>
</dbReference>
<keyword evidence="7 8" id="KW-0720">Serine protease</keyword>
<dbReference type="Pfam" id="PF12580">
    <property type="entry name" value="TPPII"/>
    <property type="match status" value="1"/>
</dbReference>
<evidence type="ECO:0000259" key="12">
    <source>
        <dbReference type="Pfam" id="PF12580"/>
    </source>
</evidence>
<dbReference type="InterPro" id="IPR046940">
    <property type="entry name" value="TPPII_Ig-like_sf"/>
</dbReference>
<proteinExistence type="inferred from homology"/>
<evidence type="ECO:0000256" key="7">
    <source>
        <dbReference type="ARBA" id="ARBA00022825"/>
    </source>
</evidence>
<dbReference type="InterPro" id="IPR000209">
    <property type="entry name" value="Peptidase_S8/S53_dom"/>
</dbReference>
<dbReference type="InterPro" id="IPR015500">
    <property type="entry name" value="Peptidase_S8_subtilisin-rel"/>
</dbReference>
<evidence type="ECO:0000313" key="16">
    <source>
        <dbReference type="Proteomes" id="UP001214628"/>
    </source>
</evidence>
<accession>A0AAF0JIP2</accession>
<evidence type="ECO:0000259" key="11">
    <source>
        <dbReference type="Pfam" id="PF00082"/>
    </source>
</evidence>
<evidence type="ECO:0000256" key="3">
    <source>
        <dbReference type="ARBA" id="ARBA00012462"/>
    </source>
</evidence>
<dbReference type="InterPro" id="IPR048384">
    <property type="entry name" value="TPPII_GBD"/>
</dbReference>
<evidence type="ECO:0000256" key="1">
    <source>
        <dbReference type="ARBA" id="ARBA00001910"/>
    </source>
</evidence>
<dbReference type="InterPro" id="IPR048383">
    <property type="entry name" value="TPPII_Ig-like-1"/>
</dbReference>
<feature type="domain" description="Tripeptidyl-peptidase II first Ig-like" evidence="13">
    <location>
        <begin position="553"/>
        <end position="656"/>
    </location>
</feature>
<dbReference type="InterPro" id="IPR036852">
    <property type="entry name" value="Peptidase_S8/S53_dom_sf"/>
</dbReference>
<keyword evidence="4" id="KW-0031">Aminopeptidase</keyword>
<dbReference type="Gene3D" id="1.25.40.710">
    <property type="match status" value="1"/>
</dbReference>
<dbReference type="Gene3D" id="2.20.25.690">
    <property type="match status" value="1"/>
</dbReference>
<feature type="coiled-coil region" evidence="9">
    <location>
        <begin position="151"/>
        <end position="189"/>
    </location>
</feature>
<dbReference type="InterPro" id="IPR023828">
    <property type="entry name" value="Peptidase_S8_Ser-AS"/>
</dbReference>
<feature type="domain" description="Tripeptidyl peptidase II second Ig-like" evidence="12">
    <location>
        <begin position="804"/>
        <end position="997"/>
    </location>
</feature>
<evidence type="ECO:0000256" key="5">
    <source>
        <dbReference type="ARBA" id="ARBA00022670"/>
    </source>
</evidence>
<dbReference type="GO" id="GO:0004177">
    <property type="term" value="F:aminopeptidase activity"/>
    <property type="evidence" value="ECO:0007669"/>
    <property type="project" value="UniProtKB-KW"/>
</dbReference>
<dbReference type="InterPro" id="IPR022398">
    <property type="entry name" value="Peptidase_S8_His-AS"/>
</dbReference>
<keyword evidence="5 8" id="KW-0645">Protease</keyword>
<feature type="region of interest" description="Disordered" evidence="10">
    <location>
        <begin position="1"/>
        <end position="20"/>
    </location>
</feature>
<dbReference type="GO" id="GO:0005829">
    <property type="term" value="C:cytosol"/>
    <property type="evidence" value="ECO:0007669"/>
    <property type="project" value="TreeGrafter"/>
</dbReference>
<feature type="region of interest" description="Disordered" evidence="10">
    <location>
        <begin position="1017"/>
        <end position="1037"/>
    </location>
</feature>
<dbReference type="GO" id="GO:0006508">
    <property type="term" value="P:proteolysis"/>
    <property type="evidence" value="ECO:0007669"/>
    <property type="project" value="UniProtKB-KW"/>
</dbReference>
<feature type="domain" description="Tripeptidyl-peptidase II galactose-binding" evidence="14">
    <location>
        <begin position="677"/>
        <end position="763"/>
    </location>
</feature>
<evidence type="ECO:0000256" key="10">
    <source>
        <dbReference type="SAM" id="MobiDB-lite"/>
    </source>
</evidence>
<evidence type="ECO:0000313" key="15">
    <source>
        <dbReference type="EMBL" id="WFD41866.1"/>
    </source>
</evidence>
<dbReference type="PROSITE" id="PS00138">
    <property type="entry name" value="SUBTILASE_SER"/>
    <property type="match status" value="1"/>
</dbReference>
<keyword evidence="6 8" id="KW-0378">Hydrolase</keyword>
<feature type="domain" description="Peptidase S8/S53" evidence="11">
    <location>
        <begin position="39"/>
        <end position="507"/>
    </location>
</feature>
<feature type="active site" description="Charge relay system" evidence="8">
    <location>
        <position position="279"/>
    </location>
</feature>
<keyword evidence="16" id="KW-1185">Reference proteome</keyword>
<evidence type="ECO:0000256" key="8">
    <source>
        <dbReference type="PROSITE-ProRule" id="PRU01240"/>
    </source>
</evidence>
<gene>
    <name evidence="15" type="ORF">MPSI1_000502</name>
</gene>
<feature type="active site" description="Charge relay system" evidence="8">
    <location>
        <position position="48"/>
    </location>
</feature>
<organism evidence="15 16">
    <name type="scientific">Malassezia psittaci</name>
    <dbReference type="NCBI Taxonomy" id="1821823"/>
    <lineage>
        <taxon>Eukaryota</taxon>
        <taxon>Fungi</taxon>
        <taxon>Dikarya</taxon>
        <taxon>Basidiomycota</taxon>
        <taxon>Ustilaginomycotina</taxon>
        <taxon>Malasseziomycetes</taxon>
        <taxon>Malasseziales</taxon>
        <taxon>Malasseziaceae</taxon>
        <taxon>Malassezia</taxon>
    </lineage>
</organism>
<evidence type="ECO:0000259" key="13">
    <source>
        <dbReference type="Pfam" id="PF21223"/>
    </source>
</evidence>
<evidence type="ECO:0000256" key="6">
    <source>
        <dbReference type="ARBA" id="ARBA00022801"/>
    </source>
</evidence>
<protein>
    <recommendedName>
        <fullName evidence="3">tripeptidyl-peptidase II</fullName>
        <ecNumber evidence="3">3.4.14.10</ecNumber>
    </recommendedName>
</protein>
<keyword evidence="9" id="KW-0175">Coiled coil</keyword>
<reference evidence="15" key="1">
    <citation type="submission" date="2023-02" db="EMBL/GenBank/DDBJ databases">
        <title>Mating type loci evolution in Malassezia.</title>
        <authorList>
            <person name="Coelho M.A."/>
        </authorList>
    </citation>
    <scope>NUCLEOTIDE SEQUENCE</scope>
    <source>
        <strain evidence="15">CBS 14136</strain>
    </source>
</reference>
<dbReference type="EMBL" id="CP118375">
    <property type="protein sequence ID" value="WFD41866.1"/>
    <property type="molecule type" value="Genomic_DNA"/>
</dbReference>
<dbReference type="Proteomes" id="UP001214628">
    <property type="component" value="Chromosome 1"/>
</dbReference>
<dbReference type="Gene3D" id="2.60.40.3170">
    <property type="match status" value="1"/>
</dbReference>
<comment type="similarity">
    <text evidence="2 8">Belongs to the peptidase S8 family.</text>
</comment>
<dbReference type="PANTHER" id="PTHR43806">
    <property type="entry name" value="PEPTIDASE S8"/>
    <property type="match status" value="1"/>
</dbReference>
<dbReference type="PANTHER" id="PTHR43806:SF14">
    <property type="entry name" value="TRIPEPTIDYL-PEPTIDASE 2"/>
    <property type="match status" value="1"/>
</dbReference>
<evidence type="ECO:0000259" key="14">
    <source>
        <dbReference type="Pfam" id="PF21316"/>
    </source>
</evidence>
<name>A0AAF0JIP2_9BASI</name>
<evidence type="ECO:0000256" key="9">
    <source>
        <dbReference type="SAM" id="Coils"/>
    </source>
</evidence>